<organism evidence="1 2">
    <name type="scientific">Hibiscus sabdariffa</name>
    <name type="common">roselle</name>
    <dbReference type="NCBI Taxonomy" id="183260"/>
    <lineage>
        <taxon>Eukaryota</taxon>
        <taxon>Viridiplantae</taxon>
        <taxon>Streptophyta</taxon>
        <taxon>Embryophyta</taxon>
        <taxon>Tracheophyta</taxon>
        <taxon>Spermatophyta</taxon>
        <taxon>Magnoliopsida</taxon>
        <taxon>eudicotyledons</taxon>
        <taxon>Gunneridae</taxon>
        <taxon>Pentapetalae</taxon>
        <taxon>rosids</taxon>
        <taxon>malvids</taxon>
        <taxon>Malvales</taxon>
        <taxon>Malvaceae</taxon>
        <taxon>Malvoideae</taxon>
        <taxon>Hibiscus</taxon>
    </lineage>
</organism>
<evidence type="ECO:0000313" key="1">
    <source>
        <dbReference type="EMBL" id="KAK8533179.1"/>
    </source>
</evidence>
<gene>
    <name evidence="1" type="ORF">V6N12_076458</name>
</gene>
<protein>
    <submittedName>
        <fullName evidence="1">Uncharacterized protein</fullName>
    </submittedName>
</protein>
<dbReference type="EMBL" id="JBBPBM010000033">
    <property type="protein sequence ID" value="KAK8533179.1"/>
    <property type="molecule type" value="Genomic_DNA"/>
</dbReference>
<comment type="caution">
    <text evidence="1">The sequence shown here is derived from an EMBL/GenBank/DDBJ whole genome shotgun (WGS) entry which is preliminary data.</text>
</comment>
<reference evidence="1 2" key="1">
    <citation type="journal article" date="2024" name="G3 (Bethesda)">
        <title>Genome assembly of Hibiscus sabdariffa L. provides insights into metabolisms of medicinal natural products.</title>
        <authorList>
            <person name="Kim T."/>
        </authorList>
    </citation>
    <scope>NUCLEOTIDE SEQUENCE [LARGE SCALE GENOMIC DNA]</scope>
    <source>
        <strain evidence="1">TK-2024</strain>
        <tissue evidence="1">Old leaves</tissue>
    </source>
</reference>
<evidence type="ECO:0000313" key="2">
    <source>
        <dbReference type="Proteomes" id="UP001472677"/>
    </source>
</evidence>
<proteinExistence type="predicted"/>
<dbReference type="Proteomes" id="UP001472677">
    <property type="component" value="Unassembled WGS sequence"/>
</dbReference>
<accession>A0ABR2D9W4</accession>
<name>A0ABR2D9W4_9ROSI</name>
<keyword evidence="2" id="KW-1185">Reference proteome</keyword>
<sequence>MLSRPRHNVQHQHYHLRGRMKKGPCTNRATMAQRSQFVCNLVSLPINMSTTVHQLRFNNSTIASIRELPAKTFGLT</sequence>